<evidence type="ECO:0000259" key="5">
    <source>
        <dbReference type="Pfam" id="PF23190"/>
    </source>
</evidence>
<evidence type="ECO:0000256" key="1">
    <source>
        <dbReference type="ARBA" id="ARBA00009199"/>
    </source>
</evidence>
<dbReference type="AlphaFoldDB" id="A0A9P6WRA0"/>
<dbReference type="PANTHER" id="PTHR46072">
    <property type="entry name" value="AMIDASE-RELATED-RELATED"/>
    <property type="match status" value="1"/>
</dbReference>
<feature type="transmembrane region" description="Helical" evidence="3">
    <location>
        <begin position="889"/>
        <end position="908"/>
    </location>
</feature>
<dbReference type="Pfam" id="PF01425">
    <property type="entry name" value="Amidase"/>
    <property type="match status" value="1"/>
</dbReference>
<accession>A0A9P6WRA0</accession>
<evidence type="ECO:0000256" key="3">
    <source>
        <dbReference type="SAM" id="Phobius"/>
    </source>
</evidence>
<name>A0A9P6WRA0_9ASCO</name>
<dbReference type="PANTHER" id="PTHR46072:SF3">
    <property type="entry name" value="AMIDASE"/>
    <property type="match status" value="1"/>
</dbReference>
<keyword evidence="2" id="KW-0378">Hydrolase</keyword>
<feature type="transmembrane region" description="Helical" evidence="3">
    <location>
        <begin position="830"/>
        <end position="853"/>
    </location>
</feature>
<dbReference type="GO" id="GO:0016787">
    <property type="term" value="F:hydrolase activity"/>
    <property type="evidence" value="ECO:0007669"/>
    <property type="project" value="UniProtKB-KW"/>
</dbReference>
<feature type="transmembrane region" description="Helical" evidence="3">
    <location>
        <begin position="859"/>
        <end position="877"/>
    </location>
</feature>
<feature type="transmembrane region" description="Helical" evidence="3">
    <location>
        <begin position="1001"/>
        <end position="1023"/>
    </location>
</feature>
<evidence type="ECO:0000313" key="7">
    <source>
        <dbReference type="EMBL" id="KAG0691033.1"/>
    </source>
</evidence>
<keyword evidence="3" id="KW-0812">Transmembrane</keyword>
<dbReference type="Proteomes" id="UP000697127">
    <property type="component" value="Unassembled WGS sequence"/>
</dbReference>
<gene>
    <name evidence="7" type="ORF">C6P40_000080</name>
</gene>
<evidence type="ECO:0008006" key="9">
    <source>
        <dbReference type="Google" id="ProtNLM"/>
    </source>
</evidence>
<dbReference type="InterPro" id="IPR036928">
    <property type="entry name" value="AS_sf"/>
</dbReference>
<feature type="transmembrane region" description="Helical" evidence="3">
    <location>
        <begin position="920"/>
        <end position="941"/>
    </location>
</feature>
<comment type="caution">
    <text evidence="7">The sequence shown here is derived from an EMBL/GenBank/DDBJ whole genome shotgun (WGS) entry which is preliminary data.</text>
</comment>
<sequence>MSTDWETLAKEKKTNVDSLIPKDWILPSELLSQFNETTPVSVLDISNKFLNDLEIEITESYTVTQLLESLKTELMFDFGFERAQFLDDYFEKNKVPFGPLHGLPISLKDNLHIPGYDSTLGFVSSIGNKSEFNEFSSYAKLLFDLGAVFYVKTNIPQTLMTADSENNIFGRTLNPSNLTWTAGGISGGEGALIKMRGSLIGIGTDIAGSIRIPSLCNGVYGFRPTSSRLPSSKQEKPTREVFVAIKSVTGPLSVDLDGCKLIVKETINHKPWKYDPGCLRIPYNAPSIEDSTKLKIGVFLEDSKLPVHPPIKRIIKEAADILQNNGHSIEYIEQFPSLDESWALSWSSFNTDSKATSIDKLLSTKERLIDSLKLPGLDAYGRGPADIDELIKLKFKVKQLTDNWLEILDKFDVIIFPGAPGTAPPHDDYGVAPYTCIWNLIDFPAAIIPYGRADATIDVDDGAEYPEKLKHIYAHYDASKYDGGIGSIQVVAPHLEDEKLLASFWHDEDANDYQAVSPRQALRVAINLKNLIDTVIPDAVSDDKIKSFDLNLPYNDLMKTVYEAAGGVGNREDKFSSARRYQACLVFCLLKVSGWYDTLADAELANNDIYSARSLFAQKLACIIIDNEKDDKYLFISMLCHRYSINLNDEDSDPENALELGSDVHSLIITTSGYQRCIKWLWVGWIVQSRNDPSEYVLFNGKSNTSFASHFDPDRIQTPLYQNVLEIFVAVLYLILYTFVANIDSIPDTFNIAELILYAFTLGFALDELQRFYHFGPSYVTFSSAFNDTLYSIVFVSLGFRIMSVYSFIEGSSEMYNITSQRFLAVAAPFIWIRMFFFCDLYRFFGVIIVMINTMMKESLIFFFLLSVVIIGFLQAFVGLDQADGKRDLTYFIVTNMLQTILSGPNFKSIERFAYPYGSIMYYSYTFLVTVILLNILIALFSQAYSEVIENANEEYLHQYATRVLKYIRAPDAKIFFPPFNLIEIFFLDIPLSWWMDTTTFNIICSKIMLLLYAPYLCIIANYESKQARRINYNRKFSLSDDSNEENREWLLTDGYEETMNDEANRHIIAQAVERQQNAERMEPEFAQNFPEWKKKLELLVPPVGKASNLGVGVESYEIINHISKLTEKVDVLIRQNNELKKQLQSQK</sequence>
<evidence type="ECO:0000259" key="4">
    <source>
        <dbReference type="Pfam" id="PF01425"/>
    </source>
</evidence>
<feature type="transmembrane region" description="Helical" evidence="3">
    <location>
        <begin position="789"/>
        <end position="809"/>
    </location>
</feature>
<feature type="domain" description="Amidase" evidence="4">
    <location>
        <begin position="74"/>
        <end position="501"/>
    </location>
</feature>
<dbReference type="Pfam" id="PF23190">
    <property type="entry name" value="LHD_TRPY1"/>
    <property type="match status" value="1"/>
</dbReference>
<dbReference type="InterPro" id="IPR056336">
    <property type="entry name" value="YVC1_C"/>
</dbReference>
<proteinExistence type="inferred from homology"/>
<dbReference type="SUPFAM" id="SSF75304">
    <property type="entry name" value="Amidase signature (AS) enzymes"/>
    <property type="match status" value="1"/>
</dbReference>
<dbReference type="InterPro" id="IPR056337">
    <property type="entry name" value="LHD_YVC1"/>
</dbReference>
<dbReference type="Gene3D" id="3.90.1300.10">
    <property type="entry name" value="Amidase signature (AS) domain"/>
    <property type="match status" value="1"/>
</dbReference>
<evidence type="ECO:0000259" key="6">
    <source>
        <dbReference type="Pfam" id="PF23317"/>
    </source>
</evidence>
<dbReference type="InterPro" id="IPR023631">
    <property type="entry name" value="Amidase_dom"/>
</dbReference>
<keyword evidence="3" id="KW-0472">Membrane</keyword>
<feature type="transmembrane region" description="Helical" evidence="3">
    <location>
        <begin position="720"/>
        <end position="740"/>
    </location>
</feature>
<dbReference type="EMBL" id="PUHW01000010">
    <property type="protein sequence ID" value="KAG0691033.1"/>
    <property type="molecule type" value="Genomic_DNA"/>
</dbReference>
<feature type="domain" description="Calcium channel YVC1-like C-terminal transmembrane" evidence="6">
    <location>
        <begin position="736"/>
        <end position="1026"/>
    </location>
</feature>
<protein>
    <recommendedName>
        <fullName evidence="9">Amidase domain-containing protein</fullName>
    </recommendedName>
</protein>
<evidence type="ECO:0000313" key="8">
    <source>
        <dbReference type="Proteomes" id="UP000697127"/>
    </source>
</evidence>
<feature type="domain" description="YVC1 N-terminal linker helical" evidence="5">
    <location>
        <begin position="522"/>
        <end position="711"/>
    </location>
</feature>
<keyword evidence="8" id="KW-1185">Reference proteome</keyword>
<keyword evidence="3" id="KW-1133">Transmembrane helix</keyword>
<reference evidence="7" key="1">
    <citation type="submission" date="2020-11" db="EMBL/GenBank/DDBJ databases">
        <title>Kefir isolates.</title>
        <authorList>
            <person name="Marcisauskas S."/>
            <person name="Kim Y."/>
            <person name="Blasche S."/>
        </authorList>
    </citation>
    <scope>NUCLEOTIDE SEQUENCE</scope>
    <source>
        <strain evidence="7">Olga-1</strain>
    </source>
</reference>
<organism evidence="7 8">
    <name type="scientific">Pichia californica</name>
    <dbReference type="NCBI Taxonomy" id="460514"/>
    <lineage>
        <taxon>Eukaryota</taxon>
        <taxon>Fungi</taxon>
        <taxon>Dikarya</taxon>
        <taxon>Ascomycota</taxon>
        <taxon>Saccharomycotina</taxon>
        <taxon>Pichiomycetes</taxon>
        <taxon>Pichiales</taxon>
        <taxon>Pichiaceae</taxon>
        <taxon>Pichia</taxon>
    </lineage>
</organism>
<evidence type="ECO:0000256" key="2">
    <source>
        <dbReference type="ARBA" id="ARBA00022801"/>
    </source>
</evidence>
<comment type="similarity">
    <text evidence="1">Belongs to the amidase family.</text>
</comment>
<dbReference type="Pfam" id="PF23317">
    <property type="entry name" value="YVC1_C"/>
    <property type="match status" value="1"/>
</dbReference>